<evidence type="ECO:0000256" key="1">
    <source>
        <dbReference type="ARBA" id="ARBA00022741"/>
    </source>
</evidence>
<evidence type="ECO:0000313" key="7">
    <source>
        <dbReference type="Proteomes" id="UP001163823"/>
    </source>
</evidence>
<evidence type="ECO:0000313" key="6">
    <source>
        <dbReference type="EMBL" id="KAJ7942921.1"/>
    </source>
</evidence>
<organism evidence="6 7">
    <name type="scientific">Quillaja saponaria</name>
    <name type="common">Soap bark tree</name>
    <dbReference type="NCBI Taxonomy" id="32244"/>
    <lineage>
        <taxon>Eukaryota</taxon>
        <taxon>Viridiplantae</taxon>
        <taxon>Streptophyta</taxon>
        <taxon>Embryophyta</taxon>
        <taxon>Tracheophyta</taxon>
        <taxon>Spermatophyta</taxon>
        <taxon>Magnoliopsida</taxon>
        <taxon>eudicotyledons</taxon>
        <taxon>Gunneridae</taxon>
        <taxon>Pentapetalae</taxon>
        <taxon>rosids</taxon>
        <taxon>fabids</taxon>
        <taxon>Fabales</taxon>
        <taxon>Quillajaceae</taxon>
        <taxon>Quillaja</taxon>
    </lineage>
</organism>
<feature type="coiled-coil region" evidence="4">
    <location>
        <begin position="26"/>
        <end position="60"/>
    </location>
</feature>
<dbReference type="InterPro" id="IPR050905">
    <property type="entry name" value="Plant_NBS-LRR"/>
</dbReference>
<dbReference type="SUPFAM" id="SSF52540">
    <property type="entry name" value="P-loop containing nucleoside triphosphate hydrolases"/>
    <property type="match status" value="1"/>
</dbReference>
<gene>
    <name evidence="6" type="ORF">O6P43_032532</name>
</gene>
<dbReference type="InterPro" id="IPR002182">
    <property type="entry name" value="NB-ARC"/>
</dbReference>
<dbReference type="Proteomes" id="UP001163823">
    <property type="component" value="Chromosome 14"/>
</dbReference>
<keyword evidence="7" id="KW-1185">Reference proteome</keyword>
<dbReference type="PANTHER" id="PTHR33463">
    <property type="entry name" value="NB-ARC DOMAIN-CONTAINING PROTEIN-RELATED"/>
    <property type="match status" value="1"/>
</dbReference>
<sequence>MEVAITIVAKVAEYTISPIGRQLGYLFCYKSNLNELSKKFEKLEEVKESVQHLVDAARNNGEEIERGVLNWLRTVNEISEEVKDFQGNVRHARAGSSTPARYKAFESREKILNEILEALKDSNANMIGVYGLGGLGKTTLVKDIARKAQEVKLVDMVAMTIVTQKQDVHKIQKEIADILGMKFEEASEFVRAARLHERLKQEKNVLEILDDLWEGIDLRKIGIPFGGDHEGCKVLLTSRREEVLSNQMVTRKDFLLGVLPEEEDLELFKEMAGLDQDLMENSELLFTATEVAEKCAGLPIALVTVGKALRNKSLFEWRDAL</sequence>
<feature type="domain" description="AAA+ ATPase" evidence="5">
    <location>
        <begin position="123"/>
        <end position="262"/>
    </location>
</feature>
<dbReference type="InterPro" id="IPR027417">
    <property type="entry name" value="P-loop_NTPase"/>
</dbReference>
<comment type="caution">
    <text evidence="6">The sequence shown here is derived from an EMBL/GenBank/DDBJ whole genome shotgun (WGS) entry which is preliminary data.</text>
</comment>
<evidence type="ECO:0000259" key="5">
    <source>
        <dbReference type="SMART" id="SM00382"/>
    </source>
</evidence>
<evidence type="ECO:0000256" key="4">
    <source>
        <dbReference type="SAM" id="Coils"/>
    </source>
</evidence>
<proteinExistence type="predicted"/>
<dbReference type="Pfam" id="PF00931">
    <property type="entry name" value="NB-ARC"/>
    <property type="match status" value="1"/>
</dbReference>
<accession>A0AAD7KNW2</accession>
<dbReference type="PANTHER" id="PTHR33463:SF198">
    <property type="entry name" value="RPP4C3"/>
    <property type="match status" value="1"/>
</dbReference>
<keyword evidence="1" id="KW-0547">Nucleotide-binding</keyword>
<evidence type="ECO:0000256" key="2">
    <source>
        <dbReference type="ARBA" id="ARBA00022821"/>
    </source>
</evidence>
<reference evidence="6" key="1">
    <citation type="journal article" date="2023" name="Science">
        <title>Elucidation of the pathway for biosynthesis of saponin adjuvants from the soapbark tree.</title>
        <authorList>
            <person name="Reed J."/>
            <person name="Orme A."/>
            <person name="El-Demerdash A."/>
            <person name="Owen C."/>
            <person name="Martin L.B.B."/>
            <person name="Misra R.C."/>
            <person name="Kikuchi S."/>
            <person name="Rejzek M."/>
            <person name="Martin A.C."/>
            <person name="Harkess A."/>
            <person name="Leebens-Mack J."/>
            <person name="Louveau T."/>
            <person name="Stephenson M.J."/>
            <person name="Osbourn A."/>
        </authorList>
    </citation>
    <scope>NUCLEOTIDE SEQUENCE</scope>
    <source>
        <strain evidence="6">S10</strain>
    </source>
</reference>
<dbReference type="FunFam" id="3.40.50.300:FF:001091">
    <property type="entry name" value="Probable disease resistance protein At1g61300"/>
    <property type="match status" value="1"/>
</dbReference>
<protein>
    <submittedName>
        <fullName evidence="6">Disease resistance protein</fullName>
    </submittedName>
</protein>
<dbReference type="GO" id="GO:0005524">
    <property type="term" value="F:ATP binding"/>
    <property type="evidence" value="ECO:0007669"/>
    <property type="project" value="UniProtKB-KW"/>
</dbReference>
<dbReference type="GO" id="GO:0043531">
    <property type="term" value="F:ADP binding"/>
    <property type="evidence" value="ECO:0007669"/>
    <property type="project" value="InterPro"/>
</dbReference>
<dbReference type="InterPro" id="IPR003593">
    <property type="entry name" value="AAA+_ATPase"/>
</dbReference>
<dbReference type="KEGG" id="qsa:O6P43_032532"/>
<dbReference type="AlphaFoldDB" id="A0AAD7KNW2"/>
<keyword evidence="3" id="KW-0067">ATP-binding</keyword>
<name>A0AAD7KNW2_QUISA</name>
<dbReference type="SMART" id="SM00382">
    <property type="entry name" value="AAA"/>
    <property type="match status" value="1"/>
</dbReference>
<dbReference type="Gene3D" id="1.10.8.430">
    <property type="entry name" value="Helical domain of apoptotic protease-activating factors"/>
    <property type="match status" value="1"/>
</dbReference>
<dbReference type="GO" id="GO:0006952">
    <property type="term" value="P:defense response"/>
    <property type="evidence" value="ECO:0007669"/>
    <property type="project" value="UniProtKB-KW"/>
</dbReference>
<keyword evidence="2" id="KW-0611">Plant defense</keyword>
<dbReference type="Gene3D" id="3.40.50.300">
    <property type="entry name" value="P-loop containing nucleotide triphosphate hydrolases"/>
    <property type="match status" value="1"/>
</dbReference>
<dbReference type="InterPro" id="IPR042197">
    <property type="entry name" value="Apaf_helical"/>
</dbReference>
<evidence type="ECO:0000256" key="3">
    <source>
        <dbReference type="ARBA" id="ARBA00022840"/>
    </source>
</evidence>
<dbReference type="EMBL" id="JARAOO010000014">
    <property type="protein sequence ID" value="KAJ7942921.1"/>
    <property type="molecule type" value="Genomic_DNA"/>
</dbReference>
<dbReference type="PRINTS" id="PR00364">
    <property type="entry name" value="DISEASERSIST"/>
</dbReference>
<keyword evidence="4" id="KW-0175">Coiled coil</keyword>